<dbReference type="InterPro" id="IPR036890">
    <property type="entry name" value="HATPase_C_sf"/>
</dbReference>
<protein>
    <submittedName>
        <fullName evidence="5">Tetratricopeptide repeat protein</fullName>
    </submittedName>
</protein>
<dbReference type="GO" id="GO:0000155">
    <property type="term" value="F:phosphorelay sensor kinase activity"/>
    <property type="evidence" value="ECO:0007669"/>
    <property type="project" value="InterPro"/>
</dbReference>
<feature type="chain" id="PRO_5019832658" evidence="3">
    <location>
        <begin position="23"/>
        <end position="658"/>
    </location>
</feature>
<dbReference type="GO" id="GO:0016020">
    <property type="term" value="C:membrane"/>
    <property type="evidence" value="ECO:0007669"/>
    <property type="project" value="InterPro"/>
</dbReference>
<dbReference type="EMBL" id="RBLC01000002">
    <property type="protein sequence ID" value="RKS23121.1"/>
    <property type="molecule type" value="Genomic_DNA"/>
</dbReference>
<feature type="signal peptide" evidence="3">
    <location>
        <begin position="1"/>
        <end position="22"/>
    </location>
</feature>
<dbReference type="PANTHER" id="PTHR34220:SF7">
    <property type="entry name" value="SENSOR HISTIDINE KINASE YPDA"/>
    <property type="match status" value="1"/>
</dbReference>
<evidence type="ECO:0000256" key="2">
    <source>
        <dbReference type="SAM" id="Phobius"/>
    </source>
</evidence>
<reference evidence="5 6" key="1">
    <citation type="submission" date="2018-10" db="EMBL/GenBank/DDBJ databases">
        <title>Genomic Encyclopedia of Archaeal and Bacterial Type Strains, Phase II (KMG-II): from individual species to whole genera.</title>
        <authorList>
            <person name="Goeker M."/>
        </authorList>
    </citation>
    <scope>NUCLEOTIDE SEQUENCE [LARGE SCALE GENOMIC DNA]</scope>
    <source>
        <strain evidence="5 6">DSM 29537</strain>
    </source>
</reference>
<organism evidence="5 6">
    <name type="scientific">Flavobacterium endophyticum</name>
    <dbReference type="NCBI Taxonomy" id="1540163"/>
    <lineage>
        <taxon>Bacteria</taxon>
        <taxon>Pseudomonadati</taxon>
        <taxon>Bacteroidota</taxon>
        <taxon>Flavobacteriia</taxon>
        <taxon>Flavobacteriales</taxon>
        <taxon>Flavobacteriaceae</taxon>
        <taxon>Flavobacterium</taxon>
    </lineage>
</organism>
<dbReference type="InterPro" id="IPR011990">
    <property type="entry name" value="TPR-like_helical_dom_sf"/>
</dbReference>
<proteinExistence type="predicted"/>
<dbReference type="SUPFAM" id="SSF55874">
    <property type="entry name" value="ATPase domain of HSP90 chaperone/DNA topoisomerase II/histidine kinase"/>
    <property type="match status" value="1"/>
</dbReference>
<dbReference type="Gene3D" id="3.30.565.10">
    <property type="entry name" value="Histidine kinase-like ATPase, C-terminal domain"/>
    <property type="match status" value="1"/>
</dbReference>
<keyword evidence="6" id="KW-1185">Reference proteome</keyword>
<dbReference type="AlphaFoldDB" id="A0A495MAJ5"/>
<dbReference type="SUPFAM" id="SSF48452">
    <property type="entry name" value="TPR-like"/>
    <property type="match status" value="2"/>
</dbReference>
<dbReference type="PANTHER" id="PTHR34220">
    <property type="entry name" value="SENSOR HISTIDINE KINASE YPDA"/>
    <property type="match status" value="1"/>
</dbReference>
<dbReference type="InterPro" id="IPR019734">
    <property type="entry name" value="TPR_rpt"/>
</dbReference>
<comment type="caution">
    <text evidence="5">The sequence shown here is derived from an EMBL/GenBank/DDBJ whole genome shotgun (WGS) entry which is preliminary data.</text>
</comment>
<dbReference type="Pfam" id="PF06580">
    <property type="entry name" value="His_kinase"/>
    <property type="match status" value="1"/>
</dbReference>
<dbReference type="Proteomes" id="UP000277579">
    <property type="component" value="Unassembled WGS sequence"/>
</dbReference>
<dbReference type="InterPro" id="IPR050640">
    <property type="entry name" value="Bact_2-comp_sensor_kinase"/>
</dbReference>
<keyword evidence="2" id="KW-0472">Membrane</keyword>
<feature type="transmembrane region" description="Helical" evidence="2">
    <location>
        <begin position="418"/>
        <end position="437"/>
    </location>
</feature>
<dbReference type="PROSITE" id="PS50005">
    <property type="entry name" value="TPR"/>
    <property type="match status" value="1"/>
</dbReference>
<keyword evidence="2" id="KW-1133">Transmembrane helix</keyword>
<keyword evidence="3" id="KW-0732">Signal</keyword>
<feature type="domain" description="Signal transduction histidine kinase internal region" evidence="4">
    <location>
        <begin position="456"/>
        <end position="534"/>
    </location>
</feature>
<feature type="repeat" description="TPR" evidence="1">
    <location>
        <begin position="264"/>
        <end position="297"/>
    </location>
</feature>
<gene>
    <name evidence="5" type="ORF">CLV94_2025</name>
</gene>
<dbReference type="Gene3D" id="1.25.40.10">
    <property type="entry name" value="Tetratricopeptide repeat domain"/>
    <property type="match status" value="2"/>
</dbReference>
<accession>A0A495MAJ5</accession>
<dbReference type="InterPro" id="IPR010559">
    <property type="entry name" value="Sig_transdc_His_kin_internal"/>
</dbReference>
<evidence type="ECO:0000259" key="4">
    <source>
        <dbReference type="Pfam" id="PF06580"/>
    </source>
</evidence>
<keyword evidence="1" id="KW-0802">TPR repeat</keyword>
<dbReference type="OrthoDB" id="6190788at2"/>
<evidence type="ECO:0000256" key="3">
    <source>
        <dbReference type="SAM" id="SignalP"/>
    </source>
</evidence>
<dbReference type="SMART" id="SM00028">
    <property type="entry name" value="TPR"/>
    <property type="match status" value="5"/>
</dbReference>
<keyword evidence="2" id="KW-0812">Transmembrane</keyword>
<evidence type="ECO:0000313" key="6">
    <source>
        <dbReference type="Proteomes" id="UP000277579"/>
    </source>
</evidence>
<evidence type="ECO:0000313" key="5">
    <source>
        <dbReference type="EMBL" id="RKS23121.1"/>
    </source>
</evidence>
<dbReference type="Pfam" id="PF13424">
    <property type="entry name" value="TPR_12"/>
    <property type="match status" value="2"/>
</dbReference>
<name>A0A495MAJ5_9FLAO</name>
<dbReference type="RefSeq" id="WP_121376347.1">
    <property type="nucleotide sequence ID" value="NZ_RBLC01000002.1"/>
</dbReference>
<evidence type="ECO:0000256" key="1">
    <source>
        <dbReference type="PROSITE-ProRule" id="PRU00339"/>
    </source>
</evidence>
<sequence length="658" mass="75509">MFKIPKLLVLAFSILFFSSSYSQDKTIDSLKIVLRNTKVHDTTKLQAISDVMDNYYSLDDKNYYYLNTILGNLALKNYKKGNTFKEQIIYAEWLAAHYSIVANRYSQKAMPEKALAYHDKAIAILRSIKSYDEMYVVSLNKAAFYAKMEKNKEAIPLIYAALKFYEKDPVKYAEQMSYALTMMANVYSSQNQYEKAISYDLKAIGYYDAFYAKNSITHTLYLKALCYGHIAFCYTRMKEYNQSIIYNSKALAITKKIGADSQTAQALARMGEAHTKLGHFEEAEKLYQEVLGMKSLTVENDNLSIAMSTLGLGLLNFEKGDLDKANLYSAKGFALSKETGNIALQKQGADLLYTINIKTKNFEKALEMYKYYEKIVDSTQILEAKGAFEKQQLQYDFEKKELNYKLVSQKKAAVKNNWLIALSGAILVLLLGVYFYYRNNKQKHAIAGLEKNQIKQKLLITQMNPHFIFNSIDNIQGLIHDKKDSDAVNYLSKFSKLTRQILENSNENYISLSEEVEMIENYLSIQQLLYSNKFDYKIEVEDAIDTEAILLPPMLTQPFIENAIKHGLGNKDKNGMIEIHFYLKESKLFFEVSDNGKGFDAEKKVTNHKSLAMTITKERLVNYTKNADFIVQADNIKDTDENIVGAKISFEIPYIYEN</sequence>